<sequence>MLPAFGIAMRKAWNICPPNGNVINDTERVKAWNICPPNDNAINDTERVKVCPAGERNFTQMRRSLNVFRVGF</sequence>
<proteinExistence type="predicted"/>
<dbReference type="EMBL" id="BPLR01013223">
    <property type="protein sequence ID" value="GIY59626.1"/>
    <property type="molecule type" value="Genomic_DNA"/>
</dbReference>
<gene>
    <name evidence="1" type="ORF">CEXT_661841</name>
</gene>
<keyword evidence="2" id="KW-1185">Reference proteome</keyword>
<reference evidence="1 2" key="1">
    <citation type="submission" date="2021-06" db="EMBL/GenBank/DDBJ databases">
        <title>Caerostris extrusa draft genome.</title>
        <authorList>
            <person name="Kono N."/>
            <person name="Arakawa K."/>
        </authorList>
    </citation>
    <scope>NUCLEOTIDE SEQUENCE [LARGE SCALE GENOMIC DNA]</scope>
</reference>
<comment type="caution">
    <text evidence="1">The sequence shown here is derived from an EMBL/GenBank/DDBJ whole genome shotgun (WGS) entry which is preliminary data.</text>
</comment>
<name>A0AAV4UPH7_CAEEX</name>
<dbReference type="Proteomes" id="UP001054945">
    <property type="component" value="Unassembled WGS sequence"/>
</dbReference>
<organism evidence="1 2">
    <name type="scientific">Caerostris extrusa</name>
    <name type="common">Bark spider</name>
    <name type="synonym">Caerostris bankana</name>
    <dbReference type="NCBI Taxonomy" id="172846"/>
    <lineage>
        <taxon>Eukaryota</taxon>
        <taxon>Metazoa</taxon>
        <taxon>Ecdysozoa</taxon>
        <taxon>Arthropoda</taxon>
        <taxon>Chelicerata</taxon>
        <taxon>Arachnida</taxon>
        <taxon>Araneae</taxon>
        <taxon>Araneomorphae</taxon>
        <taxon>Entelegynae</taxon>
        <taxon>Araneoidea</taxon>
        <taxon>Araneidae</taxon>
        <taxon>Caerostris</taxon>
    </lineage>
</organism>
<accession>A0AAV4UPH7</accession>
<protein>
    <submittedName>
        <fullName evidence="1">Uncharacterized protein</fullName>
    </submittedName>
</protein>
<evidence type="ECO:0000313" key="1">
    <source>
        <dbReference type="EMBL" id="GIY59626.1"/>
    </source>
</evidence>
<dbReference type="AlphaFoldDB" id="A0AAV4UPH7"/>
<evidence type="ECO:0000313" key="2">
    <source>
        <dbReference type="Proteomes" id="UP001054945"/>
    </source>
</evidence>